<name>A0AAX1F633_9NEIS</name>
<evidence type="ECO:0000313" key="4">
    <source>
        <dbReference type="Proteomes" id="UP000326695"/>
    </source>
</evidence>
<dbReference type="InterPro" id="IPR025240">
    <property type="entry name" value="DUF4189"/>
</dbReference>
<evidence type="ECO:0000259" key="2">
    <source>
        <dbReference type="Pfam" id="PF13827"/>
    </source>
</evidence>
<proteinExistence type="predicted"/>
<dbReference type="EMBL" id="CP038018">
    <property type="protein sequence ID" value="QED91561.1"/>
    <property type="molecule type" value="Genomic_DNA"/>
</dbReference>
<keyword evidence="1" id="KW-0732">Signal</keyword>
<feature type="chain" id="PRO_5044027354" evidence="1">
    <location>
        <begin position="27"/>
        <end position="213"/>
    </location>
</feature>
<feature type="signal peptide" evidence="1">
    <location>
        <begin position="1"/>
        <end position="26"/>
    </location>
</feature>
<sequence length="213" mass="23567">MKQSMMNTAAGVLAAVLLGSAGLAYANPYPVGSQQWHNFNGIMQSEADRIQRERNAVRQQPTYSGPTAAEIRAWEQREAEVQAEIAELRRTPFYMAIANDFGSNQMMWAGGFSTEQRAVEEALKQCRTSNCRVIKTLSNSCAVVVGATNHPRSNADFFIGVNKNDRVAARQAMQACETVHGKDRQDRCFYSTVRTKNGTAFCAGYDYGVYGQD</sequence>
<dbReference type="RefSeq" id="WP_151086039.1">
    <property type="nucleotide sequence ID" value="NZ_CP038018.1"/>
</dbReference>
<gene>
    <name evidence="3" type="ORF">EZJ17_02080</name>
</gene>
<keyword evidence="4" id="KW-1185">Reference proteome</keyword>
<evidence type="ECO:0000313" key="3">
    <source>
        <dbReference type="EMBL" id="QED91561.1"/>
    </source>
</evidence>
<dbReference type="Proteomes" id="UP000326695">
    <property type="component" value="Chromosome"/>
</dbReference>
<feature type="domain" description="DUF4189" evidence="2">
    <location>
        <begin position="94"/>
        <end position="183"/>
    </location>
</feature>
<protein>
    <submittedName>
        <fullName evidence="3">DUF4189 domain-containing protein</fullName>
    </submittedName>
</protein>
<evidence type="ECO:0000256" key="1">
    <source>
        <dbReference type="SAM" id="SignalP"/>
    </source>
</evidence>
<reference evidence="4" key="1">
    <citation type="journal article" date="2019" name="J. Anim. Genet.">
        <title>Description and whole genome sequencing of Eikenella exigua sp. nov., isolated from brain abscess and blood.</title>
        <authorList>
            <person name="Stormo K.A."/>
            <person name="Nygaard R.M."/>
            <person name="Bruvold T.S."/>
            <person name="Dimmen G."/>
            <person name="Lindemann P.C."/>
            <person name="Jordal S."/>
            <person name="Kommedal O."/>
        </authorList>
    </citation>
    <scope>NUCLEOTIDE SEQUENCE [LARGE SCALE GENOMIC DNA]</scope>
    <source>
        <strain evidence="4">PXX</strain>
    </source>
</reference>
<accession>A0AAX1F633</accession>
<dbReference type="KEGG" id="eex:EZJ17_02080"/>
<organism evidence="3 4">
    <name type="scientific">Eikenella exigua</name>
    <dbReference type="NCBI Taxonomy" id="2528037"/>
    <lineage>
        <taxon>Bacteria</taxon>
        <taxon>Pseudomonadati</taxon>
        <taxon>Pseudomonadota</taxon>
        <taxon>Betaproteobacteria</taxon>
        <taxon>Neisseriales</taxon>
        <taxon>Neisseriaceae</taxon>
        <taxon>Eikenella</taxon>
    </lineage>
</organism>
<dbReference type="AlphaFoldDB" id="A0AAX1F633"/>
<dbReference type="Pfam" id="PF13827">
    <property type="entry name" value="DUF4189"/>
    <property type="match status" value="1"/>
</dbReference>